<feature type="region of interest" description="Disordered" evidence="1">
    <location>
        <begin position="261"/>
        <end position="281"/>
    </location>
</feature>
<dbReference type="GO" id="GO:0006508">
    <property type="term" value="P:proteolysis"/>
    <property type="evidence" value="ECO:0007669"/>
    <property type="project" value="InterPro"/>
</dbReference>
<keyword evidence="5" id="KW-1185">Reference proteome</keyword>
<protein>
    <submittedName>
        <fullName evidence="3">Caspase family protein</fullName>
    </submittedName>
</protein>
<dbReference type="PROSITE" id="PS50208">
    <property type="entry name" value="CASPASE_P20"/>
    <property type="match status" value="1"/>
</dbReference>
<dbReference type="SUPFAM" id="SSF52129">
    <property type="entry name" value="Caspase-like"/>
    <property type="match status" value="1"/>
</dbReference>
<dbReference type="PANTHER" id="PTHR22576">
    <property type="entry name" value="MUCOSA ASSOCIATED LYMPHOID TISSUE LYMPHOMA TRANSLOCATION PROTEIN 1/PARACASPASE"/>
    <property type="match status" value="1"/>
</dbReference>
<reference evidence="4" key="3">
    <citation type="submission" date="2024-03" db="EMBL/GenBank/DDBJ databases">
        <authorList>
            <person name="Bromfield E.S.P."/>
            <person name="Cloutier S."/>
        </authorList>
    </citation>
    <scope>NUCLEOTIDE SEQUENCE</scope>
    <source>
        <strain evidence="4">5S5</strain>
    </source>
</reference>
<dbReference type="EMBL" id="CP147711">
    <property type="protein sequence ID" value="WXC82033.1"/>
    <property type="molecule type" value="Genomic_DNA"/>
</dbReference>
<dbReference type="EMBL" id="JAAOLE020000001">
    <property type="protein sequence ID" value="NVI43308.1"/>
    <property type="molecule type" value="Genomic_DNA"/>
</dbReference>
<dbReference type="PANTHER" id="PTHR22576:SF37">
    <property type="entry name" value="MUCOSA-ASSOCIATED LYMPHOID TISSUE LYMPHOMA TRANSLOCATION PROTEIN 1"/>
    <property type="match status" value="1"/>
</dbReference>
<dbReference type="InterPro" id="IPR011600">
    <property type="entry name" value="Pept_C14_caspase"/>
</dbReference>
<name>A0A973VWW8_9BRAD</name>
<gene>
    <name evidence="3" type="ORF">HAP48_009700</name>
    <name evidence="4" type="ORF">WDK88_10765</name>
</gene>
<reference evidence="4" key="2">
    <citation type="journal article" date="2021" name="Int. J. Syst. Evol. Microbiol.">
        <title>Bradyrhizobium septentrionale sp. nov. (sv. septentrionale) and Bradyrhizobium quebecense sp. nov. (sv. septentrionale) associated with legumes native to Canada possess rearranged symbiosis genes and numerous insertion sequences.</title>
        <authorList>
            <person name="Bromfield E.S.P."/>
            <person name="Cloutier S."/>
        </authorList>
    </citation>
    <scope>NUCLEOTIDE SEQUENCE</scope>
    <source>
        <strain evidence="4">5S5</strain>
    </source>
</reference>
<dbReference type="Pfam" id="PF00656">
    <property type="entry name" value="Peptidase_C14"/>
    <property type="match status" value="1"/>
</dbReference>
<evidence type="ECO:0000256" key="1">
    <source>
        <dbReference type="SAM" id="MobiDB-lite"/>
    </source>
</evidence>
<dbReference type="InterPro" id="IPR052039">
    <property type="entry name" value="Caspase-related_regulators"/>
</dbReference>
<accession>A0A973VWW8</accession>
<dbReference type="Proteomes" id="UP001432046">
    <property type="component" value="Chromosome"/>
</dbReference>
<dbReference type="Gene3D" id="3.40.50.1460">
    <property type="match status" value="1"/>
</dbReference>
<dbReference type="RefSeq" id="WP_166208906.1">
    <property type="nucleotide sequence ID" value="NZ_CP088285.1"/>
</dbReference>
<sequence>MSGRNGILSRLIVAAFVLCIGTAVQAEKRVALVIGNSAYQSAPKLPNPAGDAKLISDTLSSLGFIVVGGGAQVDLTKAGFDAVLQAFGRELAGANVALFYYAGHGVETHGLNYLVPVDADPTDEGDVFMQGIAMAGVLDQMEKSGARINLVLLDACRNNPFRDRGVRSATGGLAQMQAPAGTLISFATQPRSVALDGDNGHSPYTRALAATMRHQGYGLFRTFNEVGLAVEKATHGRQLPWVAASPIADRFYFAGEPAVARETEPARDAGLAARPPRGVPR</sequence>
<reference evidence="3" key="1">
    <citation type="submission" date="2020-06" db="EMBL/GenBank/DDBJ databases">
        <title>Whole Genome Sequence of Bradyrhizobium sp. Strain 1S1.</title>
        <authorList>
            <person name="Bromfield E.S.P."/>
            <person name="Cloutier S."/>
        </authorList>
    </citation>
    <scope>NUCLEOTIDE SEQUENCE [LARGE SCALE GENOMIC DNA]</scope>
    <source>
        <strain evidence="3">1S1</strain>
    </source>
</reference>
<evidence type="ECO:0000313" key="4">
    <source>
        <dbReference type="EMBL" id="WXC82033.1"/>
    </source>
</evidence>
<evidence type="ECO:0000313" key="3">
    <source>
        <dbReference type="EMBL" id="NVI43308.1"/>
    </source>
</evidence>
<feature type="domain" description="Caspase family p20" evidence="2">
    <location>
        <begin position="27"/>
        <end position="160"/>
    </location>
</feature>
<dbReference type="InterPro" id="IPR029030">
    <property type="entry name" value="Caspase-like_dom_sf"/>
</dbReference>
<organism evidence="3">
    <name type="scientific">Bradyrhizobium septentrionale</name>
    <dbReference type="NCBI Taxonomy" id="1404411"/>
    <lineage>
        <taxon>Bacteria</taxon>
        <taxon>Pseudomonadati</taxon>
        <taxon>Pseudomonadota</taxon>
        <taxon>Alphaproteobacteria</taxon>
        <taxon>Hyphomicrobiales</taxon>
        <taxon>Nitrobacteraceae</taxon>
        <taxon>Bradyrhizobium</taxon>
    </lineage>
</organism>
<dbReference type="InterPro" id="IPR001309">
    <property type="entry name" value="Pept_C14_p20"/>
</dbReference>
<evidence type="ECO:0000313" key="5">
    <source>
        <dbReference type="Proteomes" id="UP001432046"/>
    </source>
</evidence>
<dbReference type="GO" id="GO:0004197">
    <property type="term" value="F:cysteine-type endopeptidase activity"/>
    <property type="evidence" value="ECO:0007669"/>
    <property type="project" value="InterPro"/>
</dbReference>
<dbReference type="AlphaFoldDB" id="A0A973VWW8"/>
<proteinExistence type="predicted"/>
<evidence type="ECO:0000259" key="2">
    <source>
        <dbReference type="PROSITE" id="PS50208"/>
    </source>
</evidence>